<comment type="catalytic activity">
    <reaction evidence="1 7">
        <text>L-alanine = D-alanine</text>
        <dbReference type="Rhea" id="RHEA:20249"/>
        <dbReference type="ChEBI" id="CHEBI:57416"/>
        <dbReference type="ChEBI" id="CHEBI:57972"/>
        <dbReference type="EC" id="5.1.1.1"/>
    </reaction>
</comment>
<dbReference type="EMBL" id="NRRL01000026">
    <property type="protein sequence ID" value="MBK1668596.1"/>
    <property type="molecule type" value="Genomic_DNA"/>
</dbReference>
<comment type="similarity">
    <text evidence="3 7">Belongs to the alanine racemase family.</text>
</comment>
<dbReference type="RefSeq" id="WP_200340911.1">
    <property type="nucleotide sequence ID" value="NZ_NRRL01000026.1"/>
</dbReference>
<evidence type="ECO:0000259" key="8">
    <source>
        <dbReference type="SMART" id="SM01005"/>
    </source>
</evidence>
<dbReference type="InterPro" id="IPR000821">
    <property type="entry name" value="Ala_racemase"/>
</dbReference>
<dbReference type="InterPro" id="IPR029066">
    <property type="entry name" value="PLP-binding_barrel"/>
</dbReference>
<dbReference type="Gene3D" id="2.40.37.10">
    <property type="entry name" value="Lyase, Ornithine Decarboxylase, Chain A, domain 1"/>
    <property type="match status" value="1"/>
</dbReference>
<keyword evidence="6 7" id="KW-0413">Isomerase</keyword>
<protein>
    <recommendedName>
        <fullName evidence="4 7">Alanine racemase</fullName>
        <ecNumber evidence="4 7">5.1.1.1</ecNumber>
    </recommendedName>
</protein>
<evidence type="ECO:0000256" key="2">
    <source>
        <dbReference type="ARBA" id="ARBA00001933"/>
    </source>
</evidence>
<feature type="active site" description="Proton acceptor; specific for D-alanine" evidence="7">
    <location>
        <position position="62"/>
    </location>
</feature>
<gene>
    <name evidence="9" type="primary">alr</name>
    <name evidence="9" type="ORF">CKO28_11180</name>
</gene>
<dbReference type="SUPFAM" id="SSF51419">
    <property type="entry name" value="PLP-binding barrel"/>
    <property type="match status" value="1"/>
</dbReference>
<name>A0ABS1DDS7_9PROT</name>
<dbReference type="InterPro" id="IPR001608">
    <property type="entry name" value="Ala_racemase_N"/>
</dbReference>
<evidence type="ECO:0000256" key="7">
    <source>
        <dbReference type="HAMAP-Rule" id="MF_01201"/>
    </source>
</evidence>
<evidence type="ECO:0000313" key="9">
    <source>
        <dbReference type="EMBL" id="MBK1668596.1"/>
    </source>
</evidence>
<evidence type="ECO:0000256" key="4">
    <source>
        <dbReference type="ARBA" id="ARBA00013089"/>
    </source>
</evidence>
<reference evidence="9 10" key="1">
    <citation type="journal article" date="2020" name="Microorganisms">
        <title>Osmotic Adaptation and Compatible Solute Biosynthesis of Phototrophic Bacteria as Revealed from Genome Analyses.</title>
        <authorList>
            <person name="Imhoff J.F."/>
            <person name="Rahn T."/>
            <person name="Kunzel S."/>
            <person name="Keller A."/>
            <person name="Neulinger S.C."/>
        </authorList>
    </citation>
    <scope>NUCLEOTIDE SEQUENCE [LARGE SCALE GENOMIC DNA]</scope>
    <source>
        <strain evidence="9 10">DSM 9895</strain>
    </source>
</reference>
<evidence type="ECO:0000313" key="10">
    <source>
        <dbReference type="Proteomes" id="UP001296873"/>
    </source>
</evidence>
<comment type="caution">
    <text evidence="9">The sequence shown here is derived from an EMBL/GenBank/DDBJ whole genome shotgun (WGS) entry which is preliminary data.</text>
</comment>
<dbReference type="PRINTS" id="PR00992">
    <property type="entry name" value="ALARACEMASE"/>
</dbReference>
<organism evidence="9 10">
    <name type="scientific">Rhodovibrio sodomensis</name>
    <dbReference type="NCBI Taxonomy" id="1088"/>
    <lineage>
        <taxon>Bacteria</taxon>
        <taxon>Pseudomonadati</taxon>
        <taxon>Pseudomonadota</taxon>
        <taxon>Alphaproteobacteria</taxon>
        <taxon>Rhodospirillales</taxon>
        <taxon>Rhodovibrionaceae</taxon>
        <taxon>Rhodovibrio</taxon>
    </lineage>
</organism>
<proteinExistence type="inferred from homology"/>
<dbReference type="InterPro" id="IPR011079">
    <property type="entry name" value="Ala_racemase_C"/>
</dbReference>
<evidence type="ECO:0000256" key="1">
    <source>
        <dbReference type="ARBA" id="ARBA00000316"/>
    </source>
</evidence>
<dbReference type="HAMAP" id="MF_01201">
    <property type="entry name" value="Ala_racemase"/>
    <property type="match status" value="1"/>
</dbReference>
<comment type="function">
    <text evidence="7">Catalyzes the interconversion of L-alanine and D-alanine. May also act on other amino acids.</text>
</comment>
<dbReference type="PROSITE" id="PS00395">
    <property type="entry name" value="ALANINE_RACEMASE"/>
    <property type="match status" value="1"/>
</dbReference>
<feature type="active site" description="Proton acceptor; specific for L-alanine" evidence="7">
    <location>
        <position position="287"/>
    </location>
</feature>
<evidence type="ECO:0000256" key="5">
    <source>
        <dbReference type="ARBA" id="ARBA00022898"/>
    </source>
</evidence>
<dbReference type="NCBIfam" id="TIGR00492">
    <property type="entry name" value="alr"/>
    <property type="match status" value="1"/>
</dbReference>
<accession>A0ABS1DDS7</accession>
<dbReference type="InterPro" id="IPR020622">
    <property type="entry name" value="Ala_racemase_pyridoxalP-BS"/>
</dbReference>
<dbReference type="Proteomes" id="UP001296873">
    <property type="component" value="Unassembled WGS sequence"/>
</dbReference>
<evidence type="ECO:0000256" key="6">
    <source>
        <dbReference type="ARBA" id="ARBA00023235"/>
    </source>
</evidence>
<dbReference type="Gene3D" id="3.20.20.10">
    <property type="entry name" value="Alanine racemase"/>
    <property type="match status" value="1"/>
</dbReference>
<dbReference type="Pfam" id="PF00842">
    <property type="entry name" value="Ala_racemase_C"/>
    <property type="match status" value="1"/>
</dbReference>
<feature type="binding site" evidence="7">
    <location>
        <position position="335"/>
    </location>
    <ligand>
        <name>substrate</name>
    </ligand>
</feature>
<dbReference type="Pfam" id="PF01168">
    <property type="entry name" value="Ala_racemase_N"/>
    <property type="match status" value="1"/>
</dbReference>
<feature type="domain" description="Alanine racemase C-terminal" evidence="8">
    <location>
        <begin position="266"/>
        <end position="392"/>
    </location>
</feature>
<keyword evidence="5 7" id="KW-0663">Pyridoxal phosphate</keyword>
<comment type="cofactor">
    <cofactor evidence="2 7">
        <name>pyridoxal 5'-phosphate</name>
        <dbReference type="ChEBI" id="CHEBI:597326"/>
    </cofactor>
</comment>
<feature type="binding site" evidence="7">
    <location>
        <position position="165"/>
    </location>
    <ligand>
        <name>substrate</name>
    </ligand>
</feature>
<sequence length="396" mass="40892">MKSAEAGGAAPHAAGRGAALQADPAARRAGAILQVDLDAAAWNYRRLCDQLTPGTECAAVVKANAYGLGVGRLAPAFAAAGARSFFVATIEEGLELRRVLGDAGWPEAGIYVLNGPLPGTERELLEARLTPVLNSLGDLELWRAAGRAAGVRPAAALHVDSGMSRLGLPDDEVARLAEDPTPLADIDLAQVMTHLSSADDPAHPENAAQLARFDAALARLPAAPVSFANSSGIFLGRAYHRDLARPGVALYGVNPTPGQPNPMQRVVTLKARVLQVRQIDAHRGVGYGASFRAQGPSRIATIAAGYADGLLRHLSNSGHVAVGGRLAPVVGRVSMDSITLDVTALGDEAPVAGDFVDVIGDAHDQDALAAEAGTIGYEVLTSLGARYHRVYTGGGG</sequence>
<dbReference type="SUPFAM" id="SSF50621">
    <property type="entry name" value="Alanine racemase C-terminal domain-like"/>
    <property type="match status" value="1"/>
</dbReference>
<dbReference type="SMART" id="SM01005">
    <property type="entry name" value="Ala_racemase_C"/>
    <property type="match status" value="1"/>
</dbReference>
<dbReference type="CDD" id="cd00430">
    <property type="entry name" value="PLPDE_III_AR"/>
    <property type="match status" value="1"/>
</dbReference>
<dbReference type="PANTHER" id="PTHR30511:SF0">
    <property type="entry name" value="ALANINE RACEMASE, CATABOLIC-RELATED"/>
    <property type="match status" value="1"/>
</dbReference>
<evidence type="ECO:0000256" key="3">
    <source>
        <dbReference type="ARBA" id="ARBA00007880"/>
    </source>
</evidence>
<dbReference type="PANTHER" id="PTHR30511">
    <property type="entry name" value="ALANINE RACEMASE"/>
    <property type="match status" value="1"/>
</dbReference>
<keyword evidence="10" id="KW-1185">Reference proteome</keyword>
<comment type="pathway">
    <text evidence="7">Amino-acid biosynthesis; D-alanine biosynthesis; D-alanine from L-alanine: step 1/1.</text>
</comment>
<dbReference type="InterPro" id="IPR009006">
    <property type="entry name" value="Ala_racemase/Decarboxylase_C"/>
</dbReference>
<dbReference type="EC" id="5.1.1.1" evidence="4 7"/>
<feature type="modified residue" description="N6-(pyridoxal phosphate)lysine" evidence="7">
    <location>
        <position position="62"/>
    </location>
</feature>